<dbReference type="InterPro" id="IPR006598">
    <property type="entry name" value="CAP10"/>
</dbReference>
<dbReference type="GO" id="GO:0016740">
    <property type="term" value="F:transferase activity"/>
    <property type="evidence" value="ECO:0007669"/>
    <property type="project" value="UniProtKB-KW"/>
</dbReference>
<dbReference type="PANTHER" id="PTHR12203">
    <property type="entry name" value="KDEL LYS-ASP-GLU-LEU CONTAINING - RELATED"/>
    <property type="match status" value="1"/>
</dbReference>
<protein>
    <submittedName>
        <fullName evidence="5">Glycosyl transferase family 90-domain-containing protein</fullName>
    </submittedName>
</protein>
<reference evidence="5" key="1">
    <citation type="submission" date="2023-03" db="EMBL/GenBank/DDBJ databases">
        <title>Massive genome expansion in bonnet fungi (Mycena s.s.) driven by repeated elements and novel gene families across ecological guilds.</title>
        <authorList>
            <consortium name="Lawrence Berkeley National Laboratory"/>
            <person name="Harder C.B."/>
            <person name="Miyauchi S."/>
            <person name="Viragh M."/>
            <person name="Kuo A."/>
            <person name="Thoen E."/>
            <person name="Andreopoulos B."/>
            <person name="Lu D."/>
            <person name="Skrede I."/>
            <person name="Drula E."/>
            <person name="Henrissat B."/>
            <person name="Morin E."/>
            <person name="Kohler A."/>
            <person name="Barry K."/>
            <person name="LaButti K."/>
            <person name="Morin E."/>
            <person name="Salamov A."/>
            <person name="Lipzen A."/>
            <person name="Mereny Z."/>
            <person name="Hegedus B."/>
            <person name="Baldrian P."/>
            <person name="Stursova M."/>
            <person name="Weitz H."/>
            <person name="Taylor A."/>
            <person name="Grigoriev I.V."/>
            <person name="Nagy L.G."/>
            <person name="Martin F."/>
            <person name="Kauserud H."/>
        </authorList>
    </citation>
    <scope>NUCLEOTIDE SEQUENCE</scope>
    <source>
        <strain evidence="5">CBHHK182m</strain>
    </source>
</reference>
<comment type="similarity">
    <text evidence="1">Belongs to the glycosyltransferase 90 family.</text>
</comment>
<keyword evidence="2 5" id="KW-0808">Transferase</keyword>
<evidence type="ECO:0000313" key="5">
    <source>
        <dbReference type="EMBL" id="KAJ7740517.1"/>
    </source>
</evidence>
<accession>A0AAD7IEI9</accession>
<dbReference type="EMBL" id="JARKIB010000102">
    <property type="protein sequence ID" value="KAJ7740517.1"/>
    <property type="molecule type" value="Genomic_DNA"/>
</dbReference>
<dbReference type="PANTHER" id="PTHR12203:SF35">
    <property type="entry name" value="PROTEIN O-GLUCOSYLTRANSFERASE 1"/>
    <property type="match status" value="1"/>
</dbReference>
<gene>
    <name evidence="5" type="ORF">B0H16DRAFT_1566697</name>
</gene>
<keyword evidence="3" id="KW-0812">Transmembrane</keyword>
<name>A0AAD7IEI9_9AGAR</name>
<keyword evidence="3" id="KW-0472">Membrane</keyword>
<dbReference type="SMART" id="SM00672">
    <property type="entry name" value="CAP10"/>
    <property type="match status" value="1"/>
</dbReference>
<feature type="domain" description="Glycosyl transferase CAP10" evidence="4">
    <location>
        <begin position="292"/>
        <end position="537"/>
    </location>
</feature>
<evidence type="ECO:0000256" key="3">
    <source>
        <dbReference type="SAM" id="Phobius"/>
    </source>
</evidence>
<keyword evidence="3" id="KW-1133">Transmembrane helix</keyword>
<dbReference type="AlphaFoldDB" id="A0AAD7IEI9"/>
<evidence type="ECO:0000256" key="1">
    <source>
        <dbReference type="ARBA" id="ARBA00010118"/>
    </source>
</evidence>
<keyword evidence="6" id="KW-1185">Reference proteome</keyword>
<dbReference type="InterPro" id="IPR051091">
    <property type="entry name" value="O-Glucosyltr/Glycosyltrsf_90"/>
</dbReference>
<comment type="caution">
    <text evidence="5">The sequence shown here is derived from an EMBL/GenBank/DDBJ whole genome shotgun (WGS) entry which is preliminary data.</text>
</comment>
<evidence type="ECO:0000313" key="6">
    <source>
        <dbReference type="Proteomes" id="UP001215598"/>
    </source>
</evidence>
<sequence length="538" mass="60369">MNALYSLLPSRWTSSAYTRVPQASGSRSNGARFSRSRGASPWARTVILAALFGAFTFLVVLVGRGWSSDAEEPLPPPPLEPWIAPVNRTGPRTAVDDLFDRQSTTFERAVARYTLKNGRRPPQGYGAWYVLARTRRCLIDDYDQIHHDFEPFHQLAQKDKKYFRKMVERVKKLAGPTAPGIQVLTVEKGVPSGTEERSSLYNDNDAWMAMLKNLGVSLPDLNLNAIINHREEPRVSFDVRLVARDTSASASAQKAMKANDPTPFLTAPRPTSEYFTDAGHCLVPNDPNGFVRYANNASSFLLSSASVGFTTDLYPVLSGSKIYPCFADILVPSKSDYASTVPSDVAWEDKKPVLYWRGDSPGGWISGDNYHGFPRFRLLDLARNISQTHADPIMDVGITNLDESFCHSTECYSDGIKTEYNIPAKEQREDAYKYLLDLDGNTSSGRFLKLLKSGSLVFKSTLFTEYFTPWLRPFEHYIPVLPDLSDLVERIEWARANDDEARRIQAAGKEFAERVITAEQDDCYWAAVLVEWAGLQRT</sequence>
<feature type="transmembrane region" description="Helical" evidence="3">
    <location>
        <begin position="42"/>
        <end position="66"/>
    </location>
</feature>
<dbReference type="Pfam" id="PF05686">
    <property type="entry name" value="Glyco_transf_90"/>
    <property type="match status" value="1"/>
</dbReference>
<evidence type="ECO:0000259" key="4">
    <source>
        <dbReference type="SMART" id="SM00672"/>
    </source>
</evidence>
<evidence type="ECO:0000256" key="2">
    <source>
        <dbReference type="ARBA" id="ARBA00022679"/>
    </source>
</evidence>
<organism evidence="5 6">
    <name type="scientific">Mycena metata</name>
    <dbReference type="NCBI Taxonomy" id="1033252"/>
    <lineage>
        <taxon>Eukaryota</taxon>
        <taxon>Fungi</taxon>
        <taxon>Dikarya</taxon>
        <taxon>Basidiomycota</taxon>
        <taxon>Agaricomycotina</taxon>
        <taxon>Agaricomycetes</taxon>
        <taxon>Agaricomycetidae</taxon>
        <taxon>Agaricales</taxon>
        <taxon>Marasmiineae</taxon>
        <taxon>Mycenaceae</taxon>
        <taxon>Mycena</taxon>
    </lineage>
</organism>
<dbReference type="Proteomes" id="UP001215598">
    <property type="component" value="Unassembled WGS sequence"/>
</dbReference>
<proteinExistence type="inferred from homology"/>